<protein>
    <submittedName>
        <fullName evidence="1">Uncharacterized protein</fullName>
    </submittedName>
</protein>
<organism evidence="1 2">
    <name type="scientific">Alternaria dauci</name>
    <dbReference type="NCBI Taxonomy" id="48095"/>
    <lineage>
        <taxon>Eukaryota</taxon>
        <taxon>Fungi</taxon>
        <taxon>Dikarya</taxon>
        <taxon>Ascomycota</taxon>
        <taxon>Pezizomycotina</taxon>
        <taxon>Dothideomycetes</taxon>
        <taxon>Pleosporomycetidae</taxon>
        <taxon>Pleosporales</taxon>
        <taxon>Pleosporineae</taxon>
        <taxon>Pleosporaceae</taxon>
        <taxon>Alternaria</taxon>
        <taxon>Alternaria sect. Porri</taxon>
    </lineage>
</organism>
<accession>A0ABR3UPQ2</accession>
<dbReference type="RefSeq" id="XP_069308168.1">
    <property type="nucleotide sequence ID" value="XM_069450367.1"/>
</dbReference>
<comment type="caution">
    <text evidence="1">The sequence shown here is derived from an EMBL/GenBank/DDBJ whole genome shotgun (WGS) entry which is preliminary data.</text>
</comment>
<dbReference type="Proteomes" id="UP001578633">
    <property type="component" value="Chromosome 3"/>
</dbReference>
<name>A0ABR3UPQ2_9PLEO</name>
<sequence>MSPVPQLSKADVRLFLQQLQANPVDVARWDPMMGLSLLRGGLIDFTIYGRRVGSAPRFALMAISPSALTFLAKHPHAPAINFTFDLSAVQVRKEQGPTKLMKGKSKMSATQISIHEAALVAISQWLTTLCTPTPMPLVGANFSIETCIRFICAHTLRAPEYVQHLTEKFIADCGRLAMRSYQVNELVKSCRGDDDVLLVGIAKTLIGRKLDGQIATTQLEKFLGTSGNELLKKTVETLGREMGLKIKNTDSNITPKIQWRT</sequence>
<dbReference type="EMBL" id="JBHGVX010000003">
    <property type="protein sequence ID" value="KAL1797584.1"/>
    <property type="molecule type" value="Genomic_DNA"/>
</dbReference>
<gene>
    <name evidence="1" type="ORF">ACET3X_004190</name>
</gene>
<evidence type="ECO:0000313" key="2">
    <source>
        <dbReference type="Proteomes" id="UP001578633"/>
    </source>
</evidence>
<dbReference type="GeneID" id="96084512"/>
<proteinExistence type="predicted"/>
<evidence type="ECO:0000313" key="1">
    <source>
        <dbReference type="EMBL" id="KAL1797584.1"/>
    </source>
</evidence>
<keyword evidence="2" id="KW-1185">Reference proteome</keyword>
<reference evidence="1 2" key="1">
    <citation type="submission" date="2024-09" db="EMBL/GenBank/DDBJ databases">
        <title>T2T genomes of carrot and Alternaria dauci and their utility for understanding host-pathogen interaction during carrot leaf blight disease.</title>
        <authorList>
            <person name="Liu W."/>
            <person name="Xu S."/>
            <person name="Ou C."/>
            <person name="Liu X."/>
            <person name="Zhuang F."/>
            <person name="Deng X.W."/>
        </authorList>
    </citation>
    <scope>NUCLEOTIDE SEQUENCE [LARGE SCALE GENOMIC DNA]</scope>
    <source>
        <strain evidence="1 2">A2016</strain>
    </source>
</reference>